<comment type="caution">
    <text evidence="1">The sequence shown here is derived from an EMBL/GenBank/DDBJ whole genome shotgun (WGS) entry which is preliminary data.</text>
</comment>
<keyword evidence="2" id="KW-1185">Reference proteome</keyword>
<reference evidence="1" key="1">
    <citation type="submission" date="2021-01" db="EMBL/GenBank/DDBJ databases">
        <title>Whole genome shotgun sequence of Sphaerisporangium rufum NBRC 109079.</title>
        <authorList>
            <person name="Komaki H."/>
            <person name="Tamura T."/>
        </authorList>
    </citation>
    <scope>NUCLEOTIDE SEQUENCE</scope>
    <source>
        <strain evidence="1">NBRC 109079</strain>
    </source>
</reference>
<dbReference type="EMBL" id="BOOU01000100">
    <property type="protein sequence ID" value="GII81516.1"/>
    <property type="molecule type" value="Genomic_DNA"/>
</dbReference>
<proteinExistence type="predicted"/>
<protein>
    <submittedName>
        <fullName evidence="1">Uncharacterized protein</fullName>
    </submittedName>
</protein>
<accession>A0A919R8C4</accession>
<dbReference type="Proteomes" id="UP000655287">
    <property type="component" value="Unassembled WGS sequence"/>
</dbReference>
<evidence type="ECO:0000313" key="1">
    <source>
        <dbReference type="EMBL" id="GII81516.1"/>
    </source>
</evidence>
<evidence type="ECO:0000313" key="2">
    <source>
        <dbReference type="Proteomes" id="UP000655287"/>
    </source>
</evidence>
<sequence>MPDSRAPGCRLFSRAPGDGPCQSYSYFDLVRHIRQQIAEHGDAEASRLLAEGDAEFTIRRTRLHSAARRS</sequence>
<gene>
    <name evidence="1" type="ORF">Sru01_64980</name>
</gene>
<organism evidence="1 2">
    <name type="scientific">Sphaerisporangium rufum</name>
    <dbReference type="NCBI Taxonomy" id="1381558"/>
    <lineage>
        <taxon>Bacteria</taxon>
        <taxon>Bacillati</taxon>
        <taxon>Actinomycetota</taxon>
        <taxon>Actinomycetes</taxon>
        <taxon>Streptosporangiales</taxon>
        <taxon>Streptosporangiaceae</taxon>
        <taxon>Sphaerisporangium</taxon>
    </lineage>
</organism>
<dbReference type="AlphaFoldDB" id="A0A919R8C4"/>
<name>A0A919R8C4_9ACTN</name>